<gene>
    <name evidence="2" type="ordered locus">Os01g0637232</name>
    <name evidence="2" type="ORF">OSNPB_010637232</name>
</gene>
<evidence type="ECO:0000313" key="2">
    <source>
        <dbReference type="EMBL" id="BAS73345.1"/>
    </source>
</evidence>
<dbReference type="InParanoid" id="A0A0N7KDD9"/>
<reference evidence="3" key="1">
    <citation type="journal article" date="2005" name="Nature">
        <title>The map-based sequence of the rice genome.</title>
        <authorList>
            <consortium name="International rice genome sequencing project (IRGSP)"/>
            <person name="Matsumoto T."/>
            <person name="Wu J."/>
            <person name="Kanamori H."/>
            <person name="Katayose Y."/>
            <person name="Fujisawa M."/>
            <person name="Namiki N."/>
            <person name="Mizuno H."/>
            <person name="Yamamoto K."/>
            <person name="Antonio B.A."/>
            <person name="Baba T."/>
            <person name="Sakata K."/>
            <person name="Nagamura Y."/>
            <person name="Aoki H."/>
            <person name="Arikawa K."/>
            <person name="Arita K."/>
            <person name="Bito T."/>
            <person name="Chiden Y."/>
            <person name="Fujitsuka N."/>
            <person name="Fukunaka R."/>
            <person name="Hamada M."/>
            <person name="Harada C."/>
            <person name="Hayashi A."/>
            <person name="Hijishita S."/>
            <person name="Honda M."/>
            <person name="Hosokawa S."/>
            <person name="Ichikawa Y."/>
            <person name="Idonuma A."/>
            <person name="Iijima M."/>
            <person name="Ikeda M."/>
            <person name="Ikeno M."/>
            <person name="Ito K."/>
            <person name="Ito S."/>
            <person name="Ito T."/>
            <person name="Ito Y."/>
            <person name="Ito Y."/>
            <person name="Iwabuchi A."/>
            <person name="Kamiya K."/>
            <person name="Karasawa W."/>
            <person name="Kurita K."/>
            <person name="Katagiri S."/>
            <person name="Kikuta A."/>
            <person name="Kobayashi H."/>
            <person name="Kobayashi N."/>
            <person name="Machita K."/>
            <person name="Maehara T."/>
            <person name="Masukawa M."/>
            <person name="Mizubayashi T."/>
            <person name="Mukai Y."/>
            <person name="Nagasaki H."/>
            <person name="Nagata Y."/>
            <person name="Naito S."/>
            <person name="Nakashima M."/>
            <person name="Nakama Y."/>
            <person name="Nakamichi Y."/>
            <person name="Nakamura M."/>
            <person name="Meguro A."/>
            <person name="Negishi M."/>
            <person name="Ohta I."/>
            <person name="Ohta T."/>
            <person name="Okamoto M."/>
            <person name="Ono N."/>
            <person name="Saji S."/>
            <person name="Sakaguchi M."/>
            <person name="Sakai K."/>
            <person name="Shibata M."/>
            <person name="Shimokawa T."/>
            <person name="Song J."/>
            <person name="Takazaki Y."/>
            <person name="Terasawa K."/>
            <person name="Tsugane M."/>
            <person name="Tsuji K."/>
            <person name="Ueda S."/>
            <person name="Waki K."/>
            <person name="Yamagata H."/>
            <person name="Yamamoto M."/>
            <person name="Yamamoto S."/>
            <person name="Yamane H."/>
            <person name="Yoshiki S."/>
            <person name="Yoshihara R."/>
            <person name="Yukawa K."/>
            <person name="Zhong H."/>
            <person name="Yano M."/>
            <person name="Yuan Q."/>
            <person name="Ouyang S."/>
            <person name="Liu J."/>
            <person name="Jones K.M."/>
            <person name="Gansberger K."/>
            <person name="Moffat K."/>
            <person name="Hill J."/>
            <person name="Bera J."/>
            <person name="Fadrosh D."/>
            <person name="Jin S."/>
            <person name="Johri S."/>
            <person name="Kim M."/>
            <person name="Overton L."/>
            <person name="Reardon M."/>
            <person name="Tsitrin T."/>
            <person name="Vuong H."/>
            <person name="Weaver B."/>
            <person name="Ciecko A."/>
            <person name="Tallon L."/>
            <person name="Jackson J."/>
            <person name="Pai G."/>
            <person name="Aken S.V."/>
            <person name="Utterback T."/>
            <person name="Reidmuller S."/>
            <person name="Feldblyum T."/>
            <person name="Hsiao J."/>
            <person name="Zismann V."/>
            <person name="Iobst S."/>
            <person name="de Vazeille A.R."/>
            <person name="Buell C.R."/>
            <person name="Ying K."/>
            <person name="Li Y."/>
            <person name="Lu T."/>
            <person name="Huang Y."/>
            <person name="Zhao Q."/>
            <person name="Feng Q."/>
            <person name="Zhang L."/>
            <person name="Zhu J."/>
            <person name="Weng Q."/>
            <person name="Mu J."/>
            <person name="Lu Y."/>
            <person name="Fan D."/>
            <person name="Liu Y."/>
            <person name="Guan J."/>
            <person name="Zhang Y."/>
            <person name="Yu S."/>
            <person name="Liu X."/>
            <person name="Zhang Y."/>
            <person name="Hong G."/>
            <person name="Han B."/>
            <person name="Choisne N."/>
            <person name="Demange N."/>
            <person name="Orjeda G."/>
            <person name="Samain S."/>
            <person name="Cattolico L."/>
            <person name="Pelletier E."/>
            <person name="Couloux A."/>
            <person name="Segurens B."/>
            <person name="Wincker P."/>
            <person name="D'Hont A."/>
            <person name="Scarpelli C."/>
            <person name="Weissenbach J."/>
            <person name="Salanoubat M."/>
            <person name="Quetier F."/>
            <person name="Yu Y."/>
            <person name="Kim H.R."/>
            <person name="Rambo T."/>
            <person name="Currie J."/>
            <person name="Collura K."/>
            <person name="Luo M."/>
            <person name="Yang T."/>
            <person name="Ammiraju J.S.S."/>
            <person name="Engler F."/>
            <person name="Soderlund C."/>
            <person name="Wing R.A."/>
            <person name="Palmer L.E."/>
            <person name="de la Bastide M."/>
            <person name="Spiegel L."/>
            <person name="Nascimento L."/>
            <person name="Zutavern T."/>
            <person name="O'Shaughnessy A."/>
            <person name="Dike S."/>
            <person name="Dedhia N."/>
            <person name="Preston R."/>
            <person name="Balija V."/>
            <person name="McCombie W.R."/>
            <person name="Chow T."/>
            <person name="Chen H."/>
            <person name="Chung M."/>
            <person name="Chen C."/>
            <person name="Shaw J."/>
            <person name="Wu H."/>
            <person name="Hsiao K."/>
            <person name="Chao Y."/>
            <person name="Chu M."/>
            <person name="Cheng C."/>
            <person name="Hour A."/>
            <person name="Lee P."/>
            <person name="Lin S."/>
            <person name="Lin Y."/>
            <person name="Liou J."/>
            <person name="Liu S."/>
            <person name="Hsing Y."/>
            <person name="Raghuvanshi S."/>
            <person name="Mohanty A."/>
            <person name="Bharti A.K."/>
            <person name="Gaur A."/>
            <person name="Gupta V."/>
            <person name="Kumar D."/>
            <person name="Ravi V."/>
            <person name="Vij S."/>
            <person name="Kapur A."/>
            <person name="Khurana P."/>
            <person name="Khurana P."/>
            <person name="Khurana J.P."/>
            <person name="Tyagi A.K."/>
            <person name="Gaikwad K."/>
            <person name="Singh A."/>
            <person name="Dalal V."/>
            <person name="Srivastava S."/>
            <person name="Dixit A."/>
            <person name="Pal A.K."/>
            <person name="Ghazi I.A."/>
            <person name="Yadav M."/>
            <person name="Pandit A."/>
            <person name="Bhargava A."/>
            <person name="Sureshbabu K."/>
            <person name="Batra K."/>
            <person name="Sharma T.R."/>
            <person name="Mohapatra T."/>
            <person name="Singh N.K."/>
            <person name="Messing J."/>
            <person name="Nelson A.B."/>
            <person name="Fuks G."/>
            <person name="Kavchok S."/>
            <person name="Keizer G."/>
            <person name="Linton E."/>
            <person name="Llaca V."/>
            <person name="Song R."/>
            <person name="Tanyolac B."/>
            <person name="Young S."/>
            <person name="Ho-Il K."/>
            <person name="Hahn J.H."/>
            <person name="Sangsakoo G."/>
            <person name="Vanavichit A."/>
            <person name="de Mattos Luiz.A.T."/>
            <person name="Zimmer P.D."/>
            <person name="Malone G."/>
            <person name="Dellagostin O."/>
            <person name="de Oliveira A.C."/>
            <person name="Bevan M."/>
            <person name="Bancroft I."/>
            <person name="Minx P."/>
            <person name="Cordum H."/>
            <person name="Wilson R."/>
            <person name="Cheng Z."/>
            <person name="Jin W."/>
            <person name="Jiang J."/>
            <person name="Leong S.A."/>
            <person name="Iwama H."/>
            <person name="Gojobori T."/>
            <person name="Itoh T."/>
            <person name="Niimura Y."/>
            <person name="Fujii Y."/>
            <person name="Habara T."/>
            <person name="Sakai H."/>
            <person name="Sato Y."/>
            <person name="Wilson G."/>
            <person name="Kumar K."/>
            <person name="McCouch S."/>
            <person name="Juretic N."/>
            <person name="Hoen D."/>
            <person name="Wright S."/>
            <person name="Bruskiewich R."/>
            <person name="Bureau T."/>
            <person name="Miyao A."/>
            <person name="Hirochika H."/>
            <person name="Nishikawa T."/>
            <person name="Kadowaki K."/>
            <person name="Sugiura M."/>
            <person name="Burr B."/>
            <person name="Sasaki T."/>
        </authorList>
    </citation>
    <scope>NUCLEOTIDE SEQUENCE [LARGE SCALE GENOMIC DNA]</scope>
    <source>
        <strain evidence="3">cv. Nipponbare</strain>
    </source>
</reference>
<dbReference type="EMBL" id="AP014957">
    <property type="protein sequence ID" value="BAS73345.1"/>
    <property type="molecule type" value="Genomic_DNA"/>
</dbReference>
<name>A0A0N7KDD9_ORYSJ</name>
<evidence type="ECO:0000313" key="3">
    <source>
        <dbReference type="Proteomes" id="UP000059680"/>
    </source>
</evidence>
<reference evidence="2 3" key="2">
    <citation type="journal article" date="2013" name="Plant Cell Physiol.">
        <title>Rice Annotation Project Database (RAP-DB): an integrative and interactive database for rice genomics.</title>
        <authorList>
            <person name="Sakai H."/>
            <person name="Lee S.S."/>
            <person name="Tanaka T."/>
            <person name="Numa H."/>
            <person name="Kim J."/>
            <person name="Kawahara Y."/>
            <person name="Wakimoto H."/>
            <person name="Yang C.C."/>
            <person name="Iwamoto M."/>
            <person name="Abe T."/>
            <person name="Yamada Y."/>
            <person name="Muto A."/>
            <person name="Inokuchi H."/>
            <person name="Ikemura T."/>
            <person name="Matsumoto T."/>
            <person name="Sasaki T."/>
            <person name="Itoh T."/>
        </authorList>
    </citation>
    <scope>NUCLEOTIDE SEQUENCE [LARGE SCALE GENOMIC DNA]</scope>
    <source>
        <strain evidence="3">cv. Nipponbare</strain>
    </source>
</reference>
<evidence type="ECO:0000256" key="1">
    <source>
        <dbReference type="SAM" id="MobiDB-lite"/>
    </source>
</evidence>
<dbReference type="PaxDb" id="39947-A0A0N7KDD9"/>
<protein>
    <submittedName>
        <fullName evidence="2">Os01g0637232 protein</fullName>
    </submittedName>
</protein>
<accession>A0A0N7KDD9</accession>
<reference evidence="2 3" key="3">
    <citation type="journal article" date="2013" name="Rice">
        <title>Improvement of the Oryza sativa Nipponbare reference genome using next generation sequence and optical map data.</title>
        <authorList>
            <person name="Kawahara Y."/>
            <person name="de la Bastide M."/>
            <person name="Hamilton J.P."/>
            <person name="Kanamori H."/>
            <person name="McCombie W.R."/>
            <person name="Ouyang S."/>
            <person name="Schwartz D.C."/>
            <person name="Tanaka T."/>
            <person name="Wu J."/>
            <person name="Zhou S."/>
            <person name="Childs K.L."/>
            <person name="Davidson R.M."/>
            <person name="Lin H."/>
            <person name="Quesada-Ocampo L."/>
            <person name="Vaillancourt B."/>
            <person name="Sakai H."/>
            <person name="Lee S.S."/>
            <person name="Kim J."/>
            <person name="Numa H."/>
            <person name="Itoh T."/>
            <person name="Buell C.R."/>
            <person name="Matsumoto T."/>
        </authorList>
    </citation>
    <scope>NUCLEOTIDE SEQUENCE [LARGE SCALE GENOMIC DNA]</scope>
    <source>
        <strain evidence="3">cv. Nipponbare</strain>
    </source>
</reference>
<dbReference type="AlphaFoldDB" id="A0A0N7KDD9"/>
<organism evidence="2 3">
    <name type="scientific">Oryza sativa subsp. japonica</name>
    <name type="common">Rice</name>
    <dbReference type="NCBI Taxonomy" id="39947"/>
    <lineage>
        <taxon>Eukaryota</taxon>
        <taxon>Viridiplantae</taxon>
        <taxon>Streptophyta</taxon>
        <taxon>Embryophyta</taxon>
        <taxon>Tracheophyta</taxon>
        <taxon>Spermatophyta</taxon>
        <taxon>Magnoliopsida</taxon>
        <taxon>Liliopsida</taxon>
        <taxon>Poales</taxon>
        <taxon>Poaceae</taxon>
        <taxon>BOP clade</taxon>
        <taxon>Oryzoideae</taxon>
        <taxon>Oryzeae</taxon>
        <taxon>Oryzinae</taxon>
        <taxon>Oryza</taxon>
        <taxon>Oryza sativa</taxon>
    </lineage>
</organism>
<dbReference type="Proteomes" id="UP000059680">
    <property type="component" value="Chromosome 1"/>
</dbReference>
<keyword evidence="3" id="KW-1185">Reference proteome</keyword>
<feature type="region of interest" description="Disordered" evidence="1">
    <location>
        <begin position="1"/>
        <end position="34"/>
    </location>
</feature>
<sequence length="103" mass="11559">MGQGRARVGRQRRSSERCWRRGGPVYAHGGGDQQDGRRELVARRVKALFQGWQRGCEWRRGVGRCRCRLCSGGVAVKHGSKAACGHFVDRLPGVGKKRKGRRM</sequence>
<proteinExistence type="predicted"/>